<dbReference type="Proteomes" id="UP000070612">
    <property type="component" value="Unassembled WGS sequence"/>
</dbReference>
<comment type="caution">
    <text evidence="2">The sequence shown here is derived from an EMBL/GenBank/DDBJ whole genome shotgun (WGS) entry which is preliminary data.</text>
</comment>
<organism evidence="2 4">
    <name type="scientific">Mycolicibacterium wolinskyi</name>
    <dbReference type="NCBI Taxonomy" id="59750"/>
    <lineage>
        <taxon>Bacteria</taxon>
        <taxon>Bacillati</taxon>
        <taxon>Actinomycetota</taxon>
        <taxon>Actinomycetes</taxon>
        <taxon>Mycobacteriales</taxon>
        <taxon>Mycobacteriaceae</taxon>
        <taxon>Mycolicibacterium</taxon>
    </lineage>
</organism>
<name>A0A132PUY6_9MYCO</name>
<protein>
    <submittedName>
        <fullName evidence="2">Uncharacterized protein</fullName>
    </submittedName>
</protein>
<evidence type="ECO:0000313" key="2">
    <source>
        <dbReference type="EMBL" id="KWX26125.1"/>
    </source>
</evidence>
<evidence type="ECO:0000313" key="5">
    <source>
        <dbReference type="Proteomes" id="UP000193964"/>
    </source>
</evidence>
<dbReference type="RefSeq" id="WP_067843289.1">
    <property type="nucleotide sequence ID" value="NZ_LQQA01000030.1"/>
</dbReference>
<proteinExistence type="predicted"/>
<accession>A0A132PUY6</accession>
<sequence length="66" mass="7290">MTAGTGLDTALWDGFHRAAAVSSRELSDWLRSESDNDLAVPHRPAGVHMNSKEARDGTRERQEQPT</sequence>
<reference evidence="2 4" key="1">
    <citation type="submission" date="2015-07" db="EMBL/GenBank/DDBJ databases">
        <title>A draft genome sequence of Mycobacterium wolinskyi.</title>
        <authorList>
            <person name="de Man T.J."/>
            <person name="Perry K.A."/>
            <person name="Coulliette A.D."/>
            <person name="Jensen B."/>
            <person name="Toney N.C."/>
            <person name="Limbago B.M."/>
            <person name="Noble-Wang J."/>
        </authorList>
    </citation>
    <scope>NUCLEOTIDE SEQUENCE [LARGE SCALE GENOMIC DNA]</scope>
    <source>
        <strain evidence="2 4">CDC_01</strain>
    </source>
</reference>
<evidence type="ECO:0000313" key="4">
    <source>
        <dbReference type="Proteomes" id="UP000070612"/>
    </source>
</evidence>
<evidence type="ECO:0000256" key="1">
    <source>
        <dbReference type="SAM" id="MobiDB-lite"/>
    </source>
</evidence>
<feature type="compositionally biased region" description="Basic and acidic residues" evidence="1">
    <location>
        <begin position="50"/>
        <end position="66"/>
    </location>
</feature>
<dbReference type="STRING" id="59750.AWC31_35270"/>
<reference evidence="3 5" key="2">
    <citation type="submission" date="2016-01" db="EMBL/GenBank/DDBJ databases">
        <title>The new phylogeny of the genus Mycobacterium.</title>
        <authorList>
            <person name="Tarcisio F."/>
            <person name="Conor M."/>
            <person name="Antonella G."/>
            <person name="Elisabetta G."/>
            <person name="Giulia F.S."/>
            <person name="Sara T."/>
            <person name="Anna F."/>
            <person name="Clotilde B."/>
            <person name="Roberto B."/>
            <person name="Veronica D.S."/>
            <person name="Fabio R."/>
            <person name="Monica P."/>
            <person name="Olivier J."/>
            <person name="Enrico T."/>
            <person name="Nicola S."/>
        </authorList>
    </citation>
    <scope>NUCLEOTIDE SEQUENCE [LARGE SCALE GENOMIC DNA]</scope>
    <source>
        <strain evidence="3 5">ATCC 700010</strain>
    </source>
</reference>
<evidence type="ECO:0000313" key="3">
    <source>
        <dbReference type="EMBL" id="ORX11903.1"/>
    </source>
</evidence>
<dbReference type="EMBL" id="LQQA01000030">
    <property type="protein sequence ID" value="ORX11903.1"/>
    <property type="molecule type" value="Genomic_DNA"/>
</dbReference>
<dbReference type="AlphaFoldDB" id="A0A132PUY6"/>
<gene>
    <name evidence="2" type="ORF">AFM11_02490</name>
    <name evidence="3" type="ORF">AWC31_35270</name>
</gene>
<keyword evidence="4" id="KW-1185">Reference proteome</keyword>
<dbReference type="EMBL" id="LGTW01000001">
    <property type="protein sequence ID" value="KWX26125.1"/>
    <property type="molecule type" value="Genomic_DNA"/>
</dbReference>
<feature type="region of interest" description="Disordered" evidence="1">
    <location>
        <begin position="32"/>
        <end position="66"/>
    </location>
</feature>
<dbReference type="Proteomes" id="UP000193964">
    <property type="component" value="Unassembled WGS sequence"/>
</dbReference>
<dbReference type="OrthoDB" id="513524at2"/>